<reference evidence="1" key="1">
    <citation type="submission" date="2020-02" db="EMBL/GenBank/DDBJ databases">
        <authorList>
            <person name="Meier V. D."/>
        </authorList>
    </citation>
    <scope>NUCLEOTIDE SEQUENCE</scope>
    <source>
        <strain evidence="1">AVDCRST_MAG28</strain>
    </source>
</reference>
<dbReference type="EMBL" id="CADCVE010000057">
    <property type="protein sequence ID" value="CAA9456850.1"/>
    <property type="molecule type" value="Genomic_DNA"/>
</dbReference>
<organism evidence="1">
    <name type="scientific">uncultured Rubrobacteraceae bacterium</name>
    <dbReference type="NCBI Taxonomy" id="349277"/>
    <lineage>
        <taxon>Bacteria</taxon>
        <taxon>Bacillati</taxon>
        <taxon>Actinomycetota</taxon>
        <taxon>Rubrobacteria</taxon>
        <taxon>Rubrobacterales</taxon>
        <taxon>Rubrobacteraceae</taxon>
        <taxon>environmental samples</taxon>
    </lineage>
</organism>
<sequence length="290" mass="32382">MTNDQQVYLPFFDTPTRVLPSLPSKEVLERVQLEKYRLDCLVRTGSVPFEDVRRGAEPPDFEVMCAESWRRLDCVALTIKQKRLAEALFTKLIEKVAIAGEDRPLEHLAGTQVAMWFGHGSQLPPRATDHSTVTEIVDSLVQVEVDREGIAKLTADIAAHGFPEKFPSGFTVVDTQRFGFQVTPVDSWQPSNALSEQLGFDLSLSYTLAITDIYSELQRLVSGHDNGKIDELLVVVGGPNRDGICFPAEHLFGPWLRENPVEPLTAQHISRVTAHVWLSGDVLDLPLRNL</sequence>
<protein>
    <submittedName>
        <fullName evidence="1">Uncharacterized protein</fullName>
    </submittedName>
</protein>
<name>A0A6J4QZD9_9ACTN</name>
<gene>
    <name evidence="1" type="ORF">AVDCRST_MAG28-2486</name>
</gene>
<accession>A0A6J4QZD9</accession>
<dbReference type="AlphaFoldDB" id="A0A6J4QZD9"/>
<proteinExistence type="predicted"/>
<evidence type="ECO:0000313" key="1">
    <source>
        <dbReference type="EMBL" id="CAA9456850.1"/>
    </source>
</evidence>